<dbReference type="PRINTS" id="PR00370">
    <property type="entry name" value="FMOXYGENASE"/>
</dbReference>
<dbReference type="Gene3D" id="3.50.50.60">
    <property type="entry name" value="FAD/NAD(P)-binding domain"/>
    <property type="match status" value="2"/>
</dbReference>
<dbReference type="InterPro" id="IPR000960">
    <property type="entry name" value="Flavin_mOase"/>
</dbReference>
<dbReference type="GO" id="GO:0050661">
    <property type="term" value="F:NADP binding"/>
    <property type="evidence" value="ECO:0007669"/>
    <property type="project" value="InterPro"/>
</dbReference>
<protein>
    <recommendedName>
        <fullName evidence="6">Flavin-containing monooxygenase</fullName>
        <ecNumber evidence="6">1.-.-.-</ecNumber>
    </recommendedName>
</protein>
<dbReference type="GO" id="GO:0004499">
    <property type="term" value="F:N,N-dimethylaniline monooxygenase activity"/>
    <property type="evidence" value="ECO:0007669"/>
    <property type="project" value="InterPro"/>
</dbReference>
<evidence type="ECO:0000256" key="2">
    <source>
        <dbReference type="ARBA" id="ARBA00022630"/>
    </source>
</evidence>
<evidence type="ECO:0000256" key="5">
    <source>
        <dbReference type="ARBA" id="ARBA00023002"/>
    </source>
</evidence>
<evidence type="ECO:0000313" key="7">
    <source>
        <dbReference type="EMBL" id="KAK9792457.1"/>
    </source>
</evidence>
<evidence type="ECO:0000256" key="1">
    <source>
        <dbReference type="ARBA" id="ARBA00009183"/>
    </source>
</evidence>
<dbReference type="InterPro" id="IPR020946">
    <property type="entry name" value="Flavin_mOase-like"/>
</dbReference>
<reference evidence="7 8" key="1">
    <citation type="journal article" date="2024" name="Nat. Commun.">
        <title>Phylogenomics reveals the evolutionary origins of lichenization in chlorophyte algae.</title>
        <authorList>
            <person name="Puginier C."/>
            <person name="Libourel C."/>
            <person name="Otte J."/>
            <person name="Skaloud P."/>
            <person name="Haon M."/>
            <person name="Grisel S."/>
            <person name="Petersen M."/>
            <person name="Berrin J.G."/>
            <person name="Delaux P.M."/>
            <person name="Dal Grande F."/>
            <person name="Keller J."/>
        </authorList>
    </citation>
    <scope>NUCLEOTIDE SEQUENCE [LARGE SCALE GENOMIC DNA]</scope>
    <source>
        <strain evidence="7 8">SAG 2036</strain>
    </source>
</reference>
<keyword evidence="6" id="KW-0503">Monooxygenase</keyword>
<name>A0AAW1NRA4_9CHLO</name>
<keyword evidence="2 6" id="KW-0285">Flavoprotein</keyword>
<keyword evidence="8" id="KW-1185">Reference proteome</keyword>
<dbReference type="AlphaFoldDB" id="A0AAW1NRA4"/>
<evidence type="ECO:0000313" key="8">
    <source>
        <dbReference type="Proteomes" id="UP001465755"/>
    </source>
</evidence>
<dbReference type="EC" id="1.-.-.-" evidence="6"/>
<gene>
    <name evidence="7" type="ORF">WJX73_003620</name>
</gene>
<comment type="similarity">
    <text evidence="1 6">Belongs to the FMO family.</text>
</comment>
<dbReference type="EMBL" id="JALJOQ010000164">
    <property type="protein sequence ID" value="KAK9792457.1"/>
    <property type="molecule type" value="Genomic_DNA"/>
</dbReference>
<accession>A0AAW1NRA4</accession>
<proteinExistence type="inferred from homology"/>
<dbReference type="GO" id="GO:0050660">
    <property type="term" value="F:flavin adenine dinucleotide binding"/>
    <property type="evidence" value="ECO:0007669"/>
    <property type="project" value="InterPro"/>
</dbReference>
<dbReference type="PIRSF" id="PIRSF000332">
    <property type="entry name" value="FMO"/>
    <property type="match status" value="1"/>
</dbReference>
<dbReference type="PANTHER" id="PTHR23023">
    <property type="entry name" value="DIMETHYLANILINE MONOOXYGENASE"/>
    <property type="match status" value="1"/>
</dbReference>
<comment type="caution">
    <text evidence="7">The sequence shown here is derived from an EMBL/GenBank/DDBJ whole genome shotgun (WGS) entry which is preliminary data.</text>
</comment>
<dbReference type="Proteomes" id="UP001465755">
    <property type="component" value="Unassembled WGS sequence"/>
</dbReference>
<evidence type="ECO:0000256" key="3">
    <source>
        <dbReference type="ARBA" id="ARBA00022827"/>
    </source>
</evidence>
<keyword evidence="4" id="KW-0521">NADP</keyword>
<keyword evidence="3 6" id="KW-0274">FAD</keyword>
<evidence type="ECO:0000256" key="6">
    <source>
        <dbReference type="RuleBase" id="RU361177"/>
    </source>
</evidence>
<dbReference type="InterPro" id="IPR036188">
    <property type="entry name" value="FAD/NAD-bd_sf"/>
</dbReference>
<dbReference type="InterPro" id="IPR050346">
    <property type="entry name" value="FMO-like"/>
</dbReference>
<keyword evidence="5 6" id="KW-0560">Oxidoreductase</keyword>
<evidence type="ECO:0000256" key="4">
    <source>
        <dbReference type="ARBA" id="ARBA00022857"/>
    </source>
</evidence>
<organism evidence="7 8">
    <name type="scientific">Symbiochloris irregularis</name>
    <dbReference type="NCBI Taxonomy" id="706552"/>
    <lineage>
        <taxon>Eukaryota</taxon>
        <taxon>Viridiplantae</taxon>
        <taxon>Chlorophyta</taxon>
        <taxon>core chlorophytes</taxon>
        <taxon>Trebouxiophyceae</taxon>
        <taxon>Trebouxiales</taxon>
        <taxon>Trebouxiaceae</taxon>
        <taxon>Symbiochloris</taxon>
    </lineage>
</organism>
<dbReference type="Pfam" id="PF00743">
    <property type="entry name" value="FMO-like"/>
    <property type="match status" value="2"/>
</dbReference>
<sequence length="406" mass="44683">MTDGRKNSGVVEAASIPTDASADSARQTAHAVVIGAGAAGLVAARELLREGHQVTVLESGSDEVGGVWAYTDEVESDQLGVRPKKRIHSSMYRDLRTNLPRQVMAYADFPFTPEAMKAATVDSRVYPSHQEVLAYLQAFSDAYQLKPHIRWRVSFMTGQQGQPEQPATPSHIETDAVVVCNGHYSDPFLPDIPGMDTFPGKQLHTHNYRSNEAFAGKRVCLVGAQASGIDISQEIAAVAQQVWVCSRKWPETVSVGEPHAILQLDNLIAMPPPEQLHSDGDITFQDGSRVNAVDVVVYATGYHYSYPFLDAACGVTVGDNRVAPVYKHTLVPHFGPTLSFLGLPFKVAPFPLFEAQARWVARALSRRISLPSVDEMTADIQAWEQEVQKRNWPLRYTHMTRVGQHA</sequence>
<dbReference type="SUPFAM" id="SSF51905">
    <property type="entry name" value="FAD/NAD(P)-binding domain"/>
    <property type="match status" value="2"/>
</dbReference>
<comment type="cofactor">
    <cofactor evidence="6">
        <name>FAD</name>
        <dbReference type="ChEBI" id="CHEBI:57692"/>
    </cofactor>
</comment>